<feature type="transmembrane region" description="Helical" evidence="2">
    <location>
        <begin position="114"/>
        <end position="135"/>
    </location>
</feature>
<name>A0ABQ8T6A8_PERAM</name>
<reference evidence="3 4" key="1">
    <citation type="journal article" date="2022" name="Allergy">
        <title>Genome assembly and annotation of Periplaneta americana reveal a comprehensive cockroach allergen profile.</title>
        <authorList>
            <person name="Wang L."/>
            <person name="Xiong Q."/>
            <person name="Saelim N."/>
            <person name="Wang L."/>
            <person name="Nong W."/>
            <person name="Wan A.T."/>
            <person name="Shi M."/>
            <person name="Liu X."/>
            <person name="Cao Q."/>
            <person name="Hui J.H.L."/>
            <person name="Sookrung N."/>
            <person name="Leung T.F."/>
            <person name="Tungtrongchitr A."/>
            <person name="Tsui S.K.W."/>
        </authorList>
    </citation>
    <scope>NUCLEOTIDE SEQUENCE [LARGE SCALE GENOMIC DNA]</scope>
    <source>
        <strain evidence="3">PWHHKU_190912</strain>
    </source>
</reference>
<dbReference type="EMBL" id="JAJSOF020000015">
    <property type="protein sequence ID" value="KAJ4441636.1"/>
    <property type="molecule type" value="Genomic_DNA"/>
</dbReference>
<accession>A0ABQ8T6A8</accession>
<keyword evidence="2" id="KW-1133">Transmembrane helix</keyword>
<sequence length="138" mass="15437">MAGLCEGGNEPSGSLKPFVSNQSKRDSTNFWTISRISRLTRYRLSYAAAGGIRGVWSLTVNLTFKQNLTDACECVLTKFGTRNSVFMLIKNTSFTFIIILSFIVFVLISVVKVVLMFNIVFIDDFIIIFALIFAVELS</sequence>
<evidence type="ECO:0000256" key="2">
    <source>
        <dbReference type="SAM" id="Phobius"/>
    </source>
</evidence>
<proteinExistence type="predicted"/>
<gene>
    <name evidence="3" type="ORF">ANN_11494</name>
</gene>
<keyword evidence="2" id="KW-0812">Transmembrane</keyword>
<evidence type="ECO:0000256" key="1">
    <source>
        <dbReference type="SAM" id="MobiDB-lite"/>
    </source>
</evidence>
<feature type="transmembrane region" description="Helical" evidence="2">
    <location>
        <begin position="88"/>
        <end position="108"/>
    </location>
</feature>
<comment type="caution">
    <text evidence="3">The sequence shown here is derived from an EMBL/GenBank/DDBJ whole genome shotgun (WGS) entry which is preliminary data.</text>
</comment>
<evidence type="ECO:0000313" key="3">
    <source>
        <dbReference type="EMBL" id="KAJ4441636.1"/>
    </source>
</evidence>
<keyword evidence="2" id="KW-0472">Membrane</keyword>
<protein>
    <submittedName>
        <fullName evidence="3">Uncharacterized protein</fullName>
    </submittedName>
</protein>
<keyword evidence="4" id="KW-1185">Reference proteome</keyword>
<dbReference type="Proteomes" id="UP001148838">
    <property type="component" value="Unassembled WGS sequence"/>
</dbReference>
<organism evidence="3 4">
    <name type="scientific">Periplaneta americana</name>
    <name type="common">American cockroach</name>
    <name type="synonym">Blatta americana</name>
    <dbReference type="NCBI Taxonomy" id="6978"/>
    <lineage>
        <taxon>Eukaryota</taxon>
        <taxon>Metazoa</taxon>
        <taxon>Ecdysozoa</taxon>
        <taxon>Arthropoda</taxon>
        <taxon>Hexapoda</taxon>
        <taxon>Insecta</taxon>
        <taxon>Pterygota</taxon>
        <taxon>Neoptera</taxon>
        <taxon>Polyneoptera</taxon>
        <taxon>Dictyoptera</taxon>
        <taxon>Blattodea</taxon>
        <taxon>Blattoidea</taxon>
        <taxon>Blattidae</taxon>
        <taxon>Blattinae</taxon>
        <taxon>Periplaneta</taxon>
    </lineage>
</organism>
<feature type="region of interest" description="Disordered" evidence="1">
    <location>
        <begin position="1"/>
        <end position="22"/>
    </location>
</feature>
<evidence type="ECO:0000313" key="4">
    <source>
        <dbReference type="Proteomes" id="UP001148838"/>
    </source>
</evidence>